<sequence>MSKYTYEISISAPTEKEADTKMKALTVLSSKLKAAELDKLADIVKNDPIKTAMAKTALGV</sequence>
<dbReference type="AlphaFoldDB" id="A0A552FSZ7"/>
<accession>A0A552FSZ7</accession>
<organism evidence="1 2">
    <name type="scientific">Microcystis aeruginosa Ma_QC_Ca_00000000_S207</name>
    <dbReference type="NCBI Taxonomy" id="2486251"/>
    <lineage>
        <taxon>Bacteria</taxon>
        <taxon>Bacillati</taxon>
        <taxon>Cyanobacteriota</taxon>
        <taxon>Cyanophyceae</taxon>
        <taxon>Oscillatoriophycideae</taxon>
        <taxon>Chroococcales</taxon>
        <taxon>Microcystaceae</taxon>
        <taxon>Microcystis</taxon>
    </lineage>
</organism>
<name>A0A552FSZ7_MICAE</name>
<comment type="caution">
    <text evidence="1">The sequence shown here is derived from an EMBL/GenBank/DDBJ whole genome shotgun (WGS) entry which is preliminary data.</text>
</comment>
<proteinExistence type="predicted"/>
<evidence type="ECO:0000313" key="2">
    <source>
        <dbReference type="Proteomes" id="UP000320293"/>
    </source>
</evidence>
<evidence type="ECO:0000313" key="1">
    <source>
        <dbReference type="EMBL" id="TRU49816.1"/>
    </source>
</evidence>
<reference evidence="1 2" key="1">
    <citation type="submission" date="2019-01" db="EMBL/GenBank/DDBJ databases">
        <title>Coherence of Microcystis species and biogeography revealed through population genomics.</title>
        <authorList>
            <person name="Perez-Carrascal O.M."/>
            <person name="Terrat Y."/>
            <person name="Giani A."/>
            <person name="Fortin N."/>
            <person name="Tromas N."/>
            <person name="Shapiro B.J."/>
        </authorList>
    </citation>
    <scope>NUCLEOTIDE SEQUENCE [LARGE SCALE GENOMIC DNA]</scope>
    <source>
        <strain evidence="1">Ma_QC_Ca_00000000_S207</strain>
    </source>
</reference>
<dbReference type="EMBL" id="SFBF01000129">
    <property type="protein sequence ID" value="TRU49816.1"/>
    <property type="molecule type" value="Genomic_DNA"/>
</dbReference>
<dbReference type="Proteomes" id="UP000320293">
    <property type="component" value="Unassembled WGS sequence"/>
</dbReference>
<gene>
    <name evidence="1" type="ORF">EWV91_07025</name>
</gene>
<protein>
    <submittedName>
        <fullName evidence="1">Uncharacterized protein</fullName>
    </submittedName>
</protein>